<dbReference type="InterPro" id="IPR010985">
    <property type="entry name" value="Ribbon_hlx_hlx"/>
</dbReference>
<dbReference type="InterPro" id="IPR053853">
    <property type="entry name" value="FitA-like_RHH"/>
</dbReference>
<organism evidence="2 3">
    <name type="scientific">Muricoccus vinaceus</name>
    <dbReference type="NCBI Taxonomy" id="424704"/>
    <lineage>
        <taxon>Bacteria</taxon>
        <taxon>Pseudomonadati</taxon>
        <taxon>Pseudomonadota</taxon>
        <taxon>Alphaproteobacteria</taxon>
        <taxon>Acetobacterales</taxon>
        <taxon>Roseomonadaceae</taxon>
        <taxon>Muricoccus</taxon>
    </lineage>
</organism>
<evidence type="ECO:0000313" key="3">
    <source>
        <dbReference type="Proteomes" id="UP001589789"/>
    </source>
</evidence>
<reference evidence="2 3" key="1">
    <citation type="submission" date="2024-09" db="EMBL/GenBank/DDBJ databases">
        <authorList>
            <person name="Sun Q."/>
            <person name="Mori K."/>
        </authorList>
    </citation>
    <scope>NUCLEOTIDE SEQUENCE [LARGE SCALE GENOMIC DNA]</scope>
    <source>
        <strain evidence="2 3">CCM 7468</strain>
    </source>
</reference>
<evidence type="ECO:0000313" key="2">
    <source>
        <dbReference type="EMBL" id="MFC0387591.1"/>
    </source>
</evidence>
<sequence>MASLLLRNVVGFFSRELKVRAAQSGRTAEEEHRRILESALTEPTGPERQRYAVAKRLNKLVQMLNGGDRGRSGIDIPRMAELLGLNTAGGLEAYFHAEDEAPFDLLDRISKTFGLNPEWLKFGRGETFNLRQRSLRSLHLPGEQGPENPSLDYIVKTLNPQNIFFVRSLGDIGQATVILQTSAWRYEGFYDDWHVSNRVGASGERQLFELWELLKTIEKNFDIRRRTFGRDLPEDVYHSLRRGEVFPGAVLDQPHYQSFWQEDFTDAYQTMPIARDCDDADASGNGKGYAHYGKGFQSAQATVRSLLDMEKEKGQSTPR</sequence>
<dbReference type="EMBL" id="JBHLVZ010000067">
    <property type="protein sequence ID" value="MFC0387591.1"/>
    <property type="molecule type" value="Genomic_DNA"/>
</dbReference>
<dbReference type="InterPro" id="IPR013321">
    <property type="entry name" value="Arc_rbn_hlx_hlx"/>
</dbReference>
<evidence type="ECO:0000259" key="1">
    <source>
        <dbReference type="Pfam" id="PF22513"/>
    </source>
</evidence>
<name>A0ABV6IVF6_9PROT</name>
<feature type="domain" description="Antitoxin FitA-like ribbon-helix-helix" evidence="1">
    <location>
        <begin position="2"/>
        <end position="40"/>
    </location>
</feature>
<accession>A0ABV6IVF6</accession>
<proteinExistence type="predicted"/>
<dbReference type="SUPFAM" id="SSF47598">
    <property type="entry name" value="Ribbon-helix-helix"/>
    <property type="match status" value="1"/>
</dbReference>
<protein>
    <recommendedName>
        <fullName evidence="1">Antitoxin FitA-like ribbon-helix-helix domain-containing protein</fullName>
    </recommendedName>
</protein>
<dbReference type="Pfam" id="PF22513">
    <property type="entry name" value="FitA-like_RHH"/>
    <property type="match status" value="1"/>
</dbReference>
<dbReference type="Proteomes" id="UP001589789">
    <property type="component" value="Unassembled WGS sequence"/>
</dbReference>
<keyword evidence="3" id="KW-1185">Reference proteome</keyword>
<comment type="caution">
    <text evidence="2">The sequence shown here is derived from an EMBL/GenBank/DDBJ whole genome shotgun (WGS) entry which is preliminary data.</text>
</comment>
<dbReference type="RefSeq" id="WP_377053192.1">
    <property type="nucleotide sequence ID" value="NZ_JBHLVZ010000067.1"/>
</dbReference>
<dbReference type="Gene3D" id="1.10.1220.10">
    <property type="entry name" value="Met repressor-like"/>
    <property type="match status" value="1"/>
</dbReference>
<gene>
    <name evidence="2" type="ORF">ACFFIC_18870</name>
</gene>